<evidence type="ECO:0000256" key="7">
    <source>
        <dbReference type="ARBA" id="ARBA00023098"/>
    </source>
</evidence>
<keyword evidence="5 10" id="KW-0276">Fatty acid metabolism</keyword>
<dbReference type="PANTHER" id="PTHR11157">
    <property type="entry name" value="FATTY ACID ACYL TRANSFERASE-RELATED"/>
    <property type="match status" value="1"/>
</dbReference>
<accession>A0A9P0HF82</accession>
<comment type="subcellular location">
    <subcellularLocation>
        <location evidence="1">Membrane</location>
        <topology evidence="1">Multi-pass membrane protein</topology>
    </subcellularLocation>
</comment>
<dbReference type="GO" id="GO:0009922">
    <property type="term" value="F:fatty acid elongase activity"/>
    <property type="evidence" value="ECO:0007669"/>
    <property type="project" value="UniProtKB-EC"/>
</dbReference>
<evidence type="ECO:0000256" key="9">
    <source>
        <dbReference type="ARBA" id="ARBA00023160"/>
    </source>
</evidence>
<protein>
    <recommendedName>
        <fullName evidence="10">Elongation of very long chain fatty acids protein</fullName>
        <ecNumber evidence="10">2.3.1.199</ecNumber>
    </recommendedName>
    <alternativeName>
        <fullName evidence="10">Very-long-chain 3-oxoacyl-CoA synthase</fullName>
    </alternativeName>
</protein>
<dbReference type="InterPro" id="IPR002076">
    <property type="entry name" value="ELO_fam"/>
</dbReference>
<dbReference type="GO" id="GO:0034625">
    <property type="term" value="P:fatty acid elongation, monounsaturated fatty acid"/>
    <property type="evidence" value="ECO:0007669"/>
    <property type="project" value="TreeGrafter"/>
</dbReference>
<keyword evidence="9 10" id="KW-0275">Fatty acid biosynthesis</keyword>
<keyword evidence="8 10" id="KW-0472">Membrane</keyword>
<dbReference type="GO" id="GO:0019367">
    <property type="term" value="P:fatty acid elongation, saturated fatty acid"/>
    <property type="evidence" value="ECO:0007669"/>
    <property type="project" value="TreeGrafter"/>
</dbReference>
<dbReference type="GO" id="GO:0042761">
    <property type="term" value="P:very long-chain fatty acid biosynthetic process"/>
    <property type="evidence" value="ECO:0007669"/>
    <property type="project" value="TreeGrafter"/>
</dbReference>
<keyword evidence="6 10" id="KW-1133">Transmembrane helix</keyword>
<evidence type="ECO:0000256" key="5">
    <source>
        <dbReference type="ARBA" id="ARBA00022832"/>
    </source>
</evidence>
<feature type="transmembrane region" description="Helical" evidence="10">
    <location>
        <begin position="236"/>
        <end position="255"/>
    </location>
</feature>
<feature type="transmembrane region" description="Helical" evidence="10">
    <location>
        <begin position="63"/>
        <end position="82"/>
    </location>
</feature>
<dbReference type="GO" id="GO:0034626">
    <property type="term" value="P:fatty acid elongation, polyunsaturated fatty acid"/>
    <property type="evidence" value="ECO:0007669"/>
    <property type="project" value="TreeGrafter"/>
</dbReference>
<evidence type="ECO:0000256" key="3">
    <source>
        <dbReference type="ARBA" id="ARBA00022679"/>
    </source>
</evidence>
<organism evidence="11 12">
    <name type="scientific">Nezara viridula</name>
    <name type="common">Southern green stink bug</name>
    <name type="synonym">Cimex viridulus</name>
    <dbReference type="NCBI Taxonomy" id="85310"/>
    <lineage>
        <taxon>Eukaryota</taxon>
        <taxon>Metazoa</taxon>
        <taxon>Ecdysozoa</taxon>
        <taxon>Arthropoda</taxon>
        <taxon>Hexapoda</taxon>
        <taxon>Insecta</taxon>
        <taxon>Pterygota</taxon>
        <taxon>Neoptera</taxon>
        <taxon>Paraneoptera</taxon>
        <taxon>Hemiptera</taxon>
        <taxon>Heteroptera</taxon>
        <taxon>Panheteroptera</taxon>
        <taxon>Pentatomomorpha</taxon>
        <taxon>Pentatomoidea</taxon>
        <taxon>Pentatomidae</taxon>
        <taxon>Pentatominae</taxon>
        <taxon>Nezara</taxon>
    </lineage>
</organism>
<sequence>MSLYSYLDFPDIKYEGPRIEEHFPNIFTTFSQMAAVLTLYFSMILIGPSLMKKYSPFRPKRWLLAYNILQVICNVFLLYLIFDCCGLGIFRVWNHVCDPVSSSVGFDQQVQFKVLRLMYVYYLIKIFDLIDTVFLILMKKQLSFLHLFHHSSMVFSIWVTTSFFREQIGIFFGFMNTLVHAVMYCYYFLSSFGPVAQKYLSWKKHLTSLQMAQFIVSLAVLVKMKFENCHVTQCFWLLWGFNIICFLGFFCNFYIKAYGRKKKTD</sequence>
<dbReference type="Pfam" id="PF01151">
    <property type="entry name" value="ELO"/>
    <property type="match status" value="1"/>
</dbReference>
<evidence type="ECO:0000313" key="12">
    <source>
        <dbReference type="Proteomes" id="UP001152798"/>
    </source>
</evidence>
<feature type="transmembrane region" description="Helical" evidence="10">
    <location>
        <begin position="205"/>
        <end position="224"/>
    </location>
</feature>
<gene>
    <name evidence="11" type="ORF">NEZAVI_LOCUS10371</name>
</gene>
<comment type="catalytic activity">
    <reaction evidence="10">
        <text>a very-long-chain acyl-CoA + malonyl-CoA + H(+) = a very-long-chain 3-oxoacyl-CoA + CO2 + CoA</text>
        <dbReference type="Rhea" id="RHEA:32727"/>
        <dbReference type="ChEBI" id="CHEBI:15378"/>
        <dbReference type="ChEBI" id="CHEBI:16526"/>
        <dbReference type="ChEBI" id="CHEBI:57287"/>
        <dbReference type="ChEBI" id="CHEBI:57384"/>
        <dbReference type="ChEBI" id="CHEBI:90725"/>
        <dbReference type="ChEBI" id="CHEBI:90736"/>
        <dbReference type="EC" id="2.3.1.199"/>
    </reaction>
</comment>
<keyword evidence="4 10" id="KW-0812">Transmembrane</keyword>
<dbReference type="GO" id="GO:0005789">
    <property type="term" value="C:endoplasmic reticulum membrane"/>
    <property type="evidence" value="ECO:0007669"/>
    <property type="project" value="TreeGrafter"/>
</dbReference>
<evidence type="ECO:0000313" key="11">
    <source>
        <dbReference type="EMBL" id="CAH1401323.1"/>
    </source>
</evidence>
<dbReference type="GO" id="GO:0030148">
    <property type="term" value="P:sphingolipid biosynthetic process"/>
    <property type="evidence" value="ECO:0007669"/>
    <property type="project" value="TreeGrafter"/>
</dbReference>
<evidence type="ECO:0000256" key="4">
    <source>
        <dbReference type="ARBA" id="ARBA00022692"/>
    </source>
</evidence>
<evidence type="ECO:0000256" key="10">
    <source>
        <dbReference type="RuleBase" id="RU361115"/>
    </source>
</evidence>
<dbReference type="OrthoDB" id="434092at2759"/>
<evidence type="ECO:0000256" key="6">
    <source>
        <dbReference type="ARBA" id="ARBA00022989"/>
    </source>
</evidence>
<evidence type="ECO:0000256" key="1">
    <source>
        <dbReference type="ARBA" id="ARBA00004141"/>
    </source>
</evidence>
<reference evidence="11" key="1">
    <citation type="submission" date="2022-01" db="EMBL/GenBank/DDBJ databases">
        <authorList>
            <person name="King R."/>
        </authorList>
    </citation>
    <scope>NUCLEOTIDE SEQUENCE</scope>
</reference>
<keyword evidence="7 10" id="KW-0443">Lipid metabolism</keyword>
<feature type="transmembrane region" description="Helical" evidence="10">
    <location>
        <begin position="170"/>
        <end position="193"/>
    </location>
</feature>
<evidence type="ECO:0000256" key="2">
    <source>
        <dbReference type="ARBA" id="ARBA00022516"/>
    </source>
</evidence>
<keyword evidence="12" id="KW-1185">Reference proteome</keyword>
<keyword evidence="3 10" id="KW-0808">Transferase</keyword>
<name>A0A9P0HF82_NEZVI</name>
<feature type="transmembrane region" description="Helical" evidence="10">
    <location>
        <begin position="119"/>
        <end position="137"/>
    </location>
</feature>
<dbReference type="AlphaFoldDB" id="A0A9P0HF82"/>
<proteinExistence type="inferred from homology"/>
<feature type="transmembrane region" description="Helical" evidence="10">
    <location>
        <begin position="30"/>
        <end position="51"/>
    </location>
</feature>
<dbReference type="EC" id="2.3.1.199" evidence="10"/>
<keyword evidence="2 10" id="KW-0444">Lipid biosynthesis</keyword>
<dbReference type="Proteomes" id="UP001152798">
    <property type="component" value="Chromosome 5"/>
</dbReference>
<dbReference type="PANTHER" id="PTHR11157:SF21">
    <property type="entry name" value="ELONGATION OF VERY LONG CHAIN FATTY ACIDS PROTEIN"/>
    <property type="match status" value="1"/>
</dbReference>
<dbReference type="EMBL" id="OV725081">
    <property type="protein sequence ID" value="CAH1401323.1"/>
    <property type="molecule type" value="Genomic_DNA"/>
</dbReference>
<comment type="similarity">
    <text evidence="10">Belongs to the ELO family.</text>
</comment>
<evidence type="ECO:0000256" key="8">
    <source>
        <dbReference type="ARBA" id="ARBA00023136"/>
    </source>
</evidence>